<keyword evidence="2" id="KW-1185">Reference proteome</keyword>
<name>A0ACC0B9V8_CATRO</name>
<protein>
    <submittedName>
        <fullName evidence="1">Uncharacterized protein</fullName>
    </submittedName>
</protein>
<reference evidence="2" key="1">
    <citation type="journal article" date="2023" name="Nat. Plants">
        <title>Single-cell RNA sequencing provides a high-resolution roadmap for understanding the multicellular compartmentation of specialized metabolism.</title>
        <authorList>
            <person name="Sun S."/>
            <person name="Shen X."/>
            <person name="Li Y."/>
            <person name="Li Y."/>
            <person name="Wang S."/>
            <person name="Li R."/>
            <person name="Zhang H."/>
            <person name="Shen G."/>
            <person name="Guo B."/>
            <person name="Wei J."/>
            <person name="Xu J."/>
            <person name="St-Pierre B."/>
            <person name="Chen S."/>
            <person name="Sun C."/>
        </authorList>
    </citation>
    <scope>NUCLEOTIDE SEQUENCE [LARGE SCALE GENOMIC DNA]</scope>
</reference>
<accession>A0ACC0B9V8</accession>
<proteinExistence type="predicted"/>
<gene>
    <name evidence="1" type="ORF">M9H77_19267</name>
</gene>
<evidence type="ECO:0000313" key="2">
    <source>
        <dbReference type="Proteomes" id="UP001060085"/>
    </source>
</evidence>
<sequence length="295" mass="31163">MAELLNYDLGANMALVLTPAAGWSQLHYAYVTLDGELSNLVLGEAVVGVYCNLALGDGHAPSEPCNPEVWNIPCYIMHSCTNIEAKPAMTSLCTIKMKAGTSTLNPYAQSYIPLSKRGPPDGNKDFKSSGTETGGAKLASSMGSQPWDPTAQAQQSYIPSGADAFSSTSHSKLKYTAQEFQSSSLHNHSELEKAILDEEFDMDLAYLQTLFPGISDESLSDVYFANKGDVDATVDMLNHLESCSNDSSEKLPDTLDIGDVPDSGTGSELASQKLKNLDTGAGASSSGVSGSGPDI</sequence>
<comment type="caution">
    <text evidence="1">The sequence shown here is derived from an EMBL/GenBank/DDBJ whole genome shotgun (WGS) entry which is preliminary data.</text>
</comment>
<organism evidence="1 2">
    <name type="scientific">Catharanthus roseus</name>
    <name type="common">Madagascar periwinkle</name>
    <name type="synonym">Vinca rosea</name>
    <dbReference type="NCBI Taxonomy" id="4058"/>
    <lineage>
        <taxon>Eukaryota</taxon>
        <taxon>Viridiplantae</taxon>
        <taxon>Streptophyta</taxon>
        <taxon>Embryophyta</taxon>
        <taxon>Tracheophyta</taxon>
        <taxon>Spermatophyta</taxon>
        <taxon>Magnoliopsida</taxon>
        <taxon>eudicotyledons</taxon>
        <taxon>Gunneridae</taxon>
        <taxon>Pentapetalae</taxon>
        <taxon>asterids</taxon>
        <taxon>lamiids</taxon>
        <taxon>Gentianales</taxon>
        <taxon>Apocynaceae</taxon>
        <taxon>Rauvolfioideae</taxon>
        <taxon>Vinceae</taxon>
        <taxon>Catharanthinae</taxon>
        <taxon>Catharanthus</taxon>
    </lineage>
</organism>
<dbReference type="Proteomes" id="UP001060085">
    <property type="component" value="Linkage Group LG04"/>
</dbReference>
<dbReference type="EMBL" id="CM044704">
    <property type="protein sequence ID" value="KAI5669414.1"/>
    <property type="molecule type" value="Genomic_DNA"/>
</dbReference>
<evidence type="ECO:0000313" key="1">
    <source>
        <dbReference type="EMBL" id="KAI5669414.1"/>
    </source>
</evidence>